<keyword evidence="6" id="KW-1185">Reference proteome</keyword>
<dbReference type="RefSeq" id="WP_198128001.1">
    <property type="nucleotide sequence ID" value="NZ_JAECZC010000086.1"/>
</dbReference>
<evidence type="ECO:0000313" key="5">
    <source>
        <dbReference type="EMBL" id="MBH8566241.1"/>
    </source>
</evidence>
<dbReference type="AlphaFoldDB" id="A0A8J7LE09"/>
<evidence type="ECO:0000256" key="3">
    <source>
        <dbReference type="ARBA" id="ARBA00022738"/>
    </source>
</evidence>
<dbReference type="InterPro" id="IPR011989">
    <property type="entry name" value="ARM-like"/>
</dbReference>
<accession>A0A8J7LE09</accession>
<dbReference type="InterPro" id="IPR016024">
    <property type="entry name" value="ARM-type_fold"/>
</dbReference>
<dbReference type="SUPFAM" id="SSF48371">
    <property type="entry name" value="ARM repeat"/>
    <property type="match status" value="1"/>
</dbReference>
<comment type="caution">
    <text evidence="5">The sequence shown here is derived from an EMBL/GenBank/DDBJ whole genome shotgun (WGS) entry which is preliminary data.</text>
</comment>
<reference evidence="5 6" key="1">
    <citation type="journal article" date="2021" name="Int. J. Syst. Evol. Microbiol.">
        <title>Amazonocrinis nigriterrae gen. nov., sp. nov., Atlanticothrix silvestris gen. nov., sp. nov. and Dendronalium phyllosphericum gen. nov., sp. nov., nostocacean cyanobacteria from Brazilian environments.</title>
        <authorList>
            <person name="Alvarenga D.O."/>
            <person name="Andreote A.P.D."/>
            <person name="Branco L.H.Z."/>
            <person name="Delbaje E."/>
            <person name="Cruz R.B."/>
            <person name="Varani A.M."/>
            <person name="Fiore M.F."/>
        </authorList>
    </citation>
    <scope>NUCLEOTIDE SEQUENCE [LARGE SCALE GENOMIC DNA]</scope>
    <source>
        <strain evidence="5 6">CENA67</strain>
    </source>
</reference>
<dbReference type="GO" id="GO:0030089">
    <property type="term" value="C:phycobilisome"/>
    <property type="evidence" value="ECO:0007669"/>
    <property type="project" value="UniProtKB-KW"/>
</dbReference>
<dbReference type="EMBL" id="JAECZC010000086">
    <property type="protein sequence ID" value="MBH8566241.1"/>
    <property type="molecule type" value="Genomic_DNA"/>
</dbReference>
<dbReference type="Proteomes" id="UP000632766">
    <property type="component" value="Unassembled WGS sequence"/>
</dbReference>
<keyword evidence="4" id="KW-0456">Lyase</keyword>
<evidence type="ECO:0000256" key="4">
    <source>
        <dbReference type="ARBA" id="ARBA00023239"/>
    </source>
</evidence>
<dbReference type="Gene3D" id="1.25.10.10">
    <property type="entry name" value="Leucine-rich Repeat Variant"/>
    <property type="match status" value="1"/>
</dbReference>
<evidence type="ECO:0000256" key="2">
    <source>
        <dbReference type="ARBA" id="ARBA00022549"/>
    </source>
</evidence>
<organism evidence="5 6">
    <name type="scientific">Amazonocrinis nigriterrae CENA67</name>
    <dbReference type="NCBI Taxonomy" id="2794033"/>
    <lineage>
        <taxon>Bacteria</taxon>
        <taxon>Bacillati</taxon>
        <taxon>Cyanobacteriota</taxon>
        <taxon>Cyanophyceae</taxon>
        <taxon>Nostocales</taxon>
        <taxon>Nostocaceae</taxon>
        <taxon>Amazonocrinis</taxon>
        <taxon>Amazonocrinis nigriterrae</taxon>
    </lineage>
</organism>
<protein>
    <submittedName>
        <fullName evidence="5">HEAT repeat domain-containing protein</fullName>
    </submittedName>
</protein>
<keyword evidence="2" id="KW-0042">Antenna complex</keyword>
<sequence>MLETKILNYLNYLGDSEYMAEVVTSPGAVDTLIKLLESQDEIIVGDACLFITDFVLSCSRNDVCKLSWETNLGSAIIPELEHLVFANNHFIRKQVIYTLGKICSYNSVPVLLHAFHQFRDQDPILLPRLIGELFWLGVDNRCDVIESMIFSAQYITRWSVLETLHQFIYDSQLEDANFLIRYKFCEKLRQDSNLLVRAQAEYEFNFLDLNKRRFQENMCKSDYRKQKKILDKSQPFLCFSQIANSFTNYMHNQNLSTYIIQELENFIEEKHQNL</sequence>
<evidence type="ECO:0000256" key="1">
    <source>
        <dbReference type="ARBA" id="ARBA00009299"/>
    </source>
</evidence>
<dbReference type="GO" id="GO:0016829">
    <property type="term" value="F:lyase activity"/>
    <property type="evidence" value="ECO:0007669"/>
    <property type="project" value="UniProtKB-KW"/>
</dbReference>
<name>A0A8J7LE09_9NOST</name>
<comment type="similarity">
    <text evidence="1">Belongs to the CpcE/RpcE/PecE family.</text>
</comment>
<gene>
    <name evidence="5" type="ORF">I8748_29475</name>
</gene>
<proteinExistence type="inferred from homology"/>
<keyword evidence="3" id="KW-0605">Phycobilisome</keyword>
<evidence type="ECO:0000313" key="6">
    <source>
        <dbReference type="Proteomes" id="UP000632766"/>
    </source>
</evidence>